<dbReference type="Gene3D" id="3.40.50.150">
    <property type="entry name" value="Vaccinia Virus protein VP39"/>
    <property type="match status" value="1"/>
</dbReference>
<dbReference type="PROSITE" id="PS51683">
    <property type="entry name" value="SAM_OMT_II"/>
    <property type="match status" value="1"/>
</dbReference>
<dbReference type="GO" id="GO:0032259">
    <property type="term" value="P:methylation"/>
    <property type="evidence" value="ECO:0007669"/>
    <property type="project" value="UniProtKB-KW"/>
</dbReference>
<sequence length="278" mass="30185">MAKTPNAQFSSLDLASSLPTRKPDTPDLTERILRFLASQSILTSTLVTDESDAVANGGIPFNRAHGVHAFEYPAKDNRFNQVFNKCMYDNTTIVMKMFLGKYKGFEGVKQLVDVGGGLGANLDHIIVSKNPNIKGINFDLPHVIKDATSSLGVGGDMFESIPTGDWILHDWGDNECITVLKNCWAALPESGKVVAVEAIIPDLENQPSDHTTNIDIDVSKAVISSDMIMMIANPGGKERTLKEYNTLAKKAGFASLKIVCRVSTFCVEKLPPKLASGK</sequence>
<evidence type="ECO:0000256" key="3">
    <source>
        <dbReference type="ARBA" id="ARBA00022691"/>
    </source>
</evidence>
<evidence type="ECO:0000313" key="6">
    <source>
        <dbReference type="EMBL" id="CAH1447198.1"/>
    </source>
</evidence>
<dbReference type="Gene3D" id="1.10.10.10">
    <property type="entry name" value="Winged helix-like DNA-binding domain superfamily/Winged helix DNA-binding domain"/>
    <property type="match status" value="1"/>
</dbReference>
<dbReference type="InterPro" id="IPR001077">
    <property type="entry name" value="COMT_C"/>
</dbReference>
<evidence type="ECO:0000256" key="1">
    <source>
        <dbReference type="ARBA" id="ARBA00022603"/>
    </source>
</evidence>
<feature type="region of interest" description="Disordered" evidence="4">
    <location>
        <begin position="1"/>
        <end position="23"/>
    </location>
</feature>
<accession>A0AAU9PAY4</accession>
<dbReference type="InterPro" id="IPR016461">
    <property type="entry name" value="COMT-like"/>
</dbReference>
<dbReference type="PANTHER" id="PTHR11746">
    <property type="entry name" value="O-METHYLTRANSFERASE"/>
    <property type="match status" value="1"/>
</dbReference>
<feature type="domain" description="O-methyltransferase C-terminal" evidence="5">
    <location>
        <begin position="51"/>
        <end position="254"/>
    </location>
</feature>
<evidence type="ECO:0000313" key="7">
    <source>
        <dbReference type="Proteomes" id="UP001157418"/>
    </source>
</evidence>
<dbReference type="EMBL" id="CAKMRJ010005523">
    <property type="protein sequence ID" value="CAH1447198.1"/>
    <property type="molecule type" value="Genomic_DNA"/>
</dbReference>
<reference evidence="6 7" key="1">
    <citation type="submission" date="2022-01" db="EMBL/GenBank/DDBJ databases">
        <authorList>
            <person name="Xiong W."/>
            <person name="Schranz E."/>
        </authorList>
    </citation>
    <scope>NUCLEOTIDE SEQUENCE [LARGE SCALE GENOMIC DNA]</scope>
</reference>
<dbReference type="SUPFAM" id="SSF46785">
    <property type="entry name" value="Winged helix' DNA-binding domain"/>
    <property type="match status" value="1"/>
</dbReference>
<keyword evidence="3" id="KW-0949">S-adenosyl-L-methionine</keyword>
<gene>
    <name evidence="6" type="ORF">LVIROSA_LOCUS32829</name>
</gene>
<comment type="caution">
    <text evidence="6">The sequence shown here is derived from an EMBL/GenBank/DDBJ whole genome shotgun (WGS) entry which is preliminary data.</text>
</comment>
<proteinExistence type="predicted"/>
<keyword evidence="2" id="KW-0808">Transferase</keyword>
<dbReference type="InterPro" id="IPR029063">
    <property type="entry name" value="SAM-dependent_MTases_sf"/>
</dbReference>
<evidence type="ECO:0000259" key="5">
    <source>
        <dbReference type="Pfam" id="PF00891"/>
    </source>
</evidence>
<evidence type="ECO:0000256" key="2">
    <source>
        <dbReference type="ARBA" id="ARBA00022679"/>
    </source>
</evidence>
<keyword evidence="1" id="KW-0489">Methyltransferase</keyword>
<dbReference type="SUPFAM" id="SSF53335">
    <property type="entry name" value="S-adenosyl-L-methionine-dependent methyltransferases"/>
    <property type="match status" value="1"/>
</dbReference>
<feature type="compositionally biased region" description="Polar residues" evidence="4">
    <location>
        <begin position="1"/>
        <end position="19"/>
    </location>
</feature>
<dbReference type="InterPro" id="IPR036390">
    <property type="entry name" value="WH_DNA-bd_sf"/>
</dbReference>
<dbReference type="InterPro" id="IPR036388">
    <property type="entry name" value="WH-like_DNA-bd_sf"/>
</dbReference>
<protein>
    <recommendedName>
        <fullName evidence="5">O-methyltransferase C-terminal domain-containing protein</fullName>
    </recommendedName>
</protein>
<dbReference type="AlphaFoldDB" id="A0AAU9PAY4"/>
<dbReference type="Proteomes" id="UP001157418">
    <property type="component" value="Unassembled WGS sequence"/>
</dbReference>
<name>A0AAU9PAY4_9ASTR</name>
<dbReference type="GO" id="GO:0008171">
    <property type="term" value="F:O-methyltransferase activity"/>
    <property type="evidence" value="ECO:0007669"/>
    <property type="project" value="InterPro"/>
</dbReference>
<dbReference type="Pfam" id="PF00891">
    <property type="entry name" value="Methyltransf_2"/>
    <property type="match status" value="1"/>
</dbReference>
<evidence type="ECO:0000256" key="4">
    <source>
        <dbReference type="SAM" id="MobiDB-lite"/>
    </source>
</evidence>
<organism evidence="6 7">
    <name type="scientific">Lactuca virosa</name>
    <dbReference type="NCBI Taxonomy" id="75947"/>
    <lineage>
        <taxon>Eukaryota</taxon>
        <taxon>Viridiplantae</taxon>
        <taxon>Streptophyta</taxon>
        <taxon>Embryophyta</taxon>
        <taxon>Tracheophyta</taxon>
        <taxon>Spermatophyta</taxon>
        <taxon>Magnoliopsida</taxon>
        <taxon>eudicotyledons</taxon>
        <taxon>Gunneridae</taxon>
        <taxon>Pentapetalae</taxon>
        <taxon>asterids</taxon>
        <taxon>campanulids</taxon>
        <taxon>Asterales</taxon>
        <taxon>Asteraceae</taxon>
        <taxon>Cichorioideae</taxon>
        <taxon>Cichorieae</taxon>
        <taxon>Lactucinae</taxon>
        <taxon>Lactuca</taxon>
    </lineage>
</organism>
<keyword evidence="7" id="KW-1185">Reference proteome</keyword>